<feature type="signal peptide" evidence="5">
    <location>
        <begin position="1"/>
        <end position="32"/>
    </location>
</feature>
<evidence type="ECO:0000313" key="7">
    <source>
        <dbReference type="EMBL" id="EHK52532.1"/>
    </source>
</evidence>
<evidence type="ECO:0000259" key="6">
    <source>
        <dbReference type="PROSITE" id="PS51007"/>
    </source>
</evidence>
<feature type="chain" id="PRO_5003534379" evidence="5">
    <location>
        <begin position="33"/>
        <end position="117"/>
    </location>
</feature>
<evidence type="ECO:0000313" key="8">
    <source>
        <dbReference type="Proteomes" id="UP000003250"/>
    </source>
</evidence>
<dbReference type="Gene3D" id="1.10.760.10">
    <property type="entry name" value="Cytochrome c-like domain"/>
    <property type="match status" value="1"/>
</dbReference>
<keyword evidence="2 4" id="KW-0479">Metal-binding</keyword>
<dbReference type="Pfam" id="PF13442">
    <property type="entry name" value="Cytochrome_CBB3"/>
    <property type="match status" value="1"/>
</dbReference>
<sequence>MTHVAATCLSTHSVRVLLLMAMFASTMLPVRAETDIPHGKALVEANCARCHAIGRTDASTHPDAPAFRILSQRYPLDALEEAFAEGISTGHPDMPEFVAAPDQIGAIIEYIGSLQQP</sequence>
<dbReference type="GO" id="GO:0020037">
    <property type="term" value="F:heme binding"/>
    <property type="evidence" value="ECO:0007669"/>
    <property type="project" value="InterPro"/>
</dbReference>
<evidence type="ECO:0000256" key="5">
    <source>
        <dbReference type="SAM" id="SignalP"/>
    </source>
</evidence>
<gene>
    <name evidence="7" type="ORF">MAXJ12_35004</name>
</gene>
<accession>H0I3D6</accession>
<dbReference type="GO" id="GO:0009055">
    <property type="term" value="F:electron transfer activity"/>
    <property type="evidence" value="ECO:0007669"/>
    <property type="project" value="InterPro"/>
</dbReference>
<dbReference type="PATRIC" id="fig|1107882.3.peg.6743"/>
<feature type="domain" description="Cytochrome c" evidence="6">
    <location>
        <begin position="34"/>
        <end position="115"/>
    </location>
</feature>
<keyword evidence="3 4" id="KW-0408">Iron</keyword>
<dbReference type="PROSITE" id="PS51007">
    <property type="entry name" value="CYTC"/>
    <property type="match status" value="1"/>
</dbReference>
<dbReference type="AlphaFoldDB" id="H0I3D6"/>
<proteinExistence type="predicted"/>
<reference evidence="7 8" key="1">
    <citation type="journal article" date="2012" name="J. Bacteriol.">
        <title>Draft Genome Sequence of Mesorhizobium alhagi CCNWXJ12-2T, a Novel Salt-Resistant Species Isolated from the Desert of Northwestern China.</title>
        <authorList>
            <person name="Zhou M."/>
            <person name="Chen W."/>
            <person name="Chen H."/>
            <person name="Wei G."/>
        </authorList>
    </citation>
    <scope>NUCLEOTIDE SEQUENCE [LARGE SCALE GENOMIC DNA]</scope>
    <source>
        <strain evidence="7 8">CCNWXJ12-2</strain>
    </source>
</reference>
<protein>
    <submittedName>
        <fullName evidence="7">Cytochrome c, class I</fullName>
    </submittedName>
</protein>
<name>H0I3D6_9HYPH</name>
<evidence type="ECO:0000256" key="2">
    <source>
        <dbReference type="ARBA" id="ARBA00022723"/>
    </source>
</evidence>
<dbReference type="InterPro" id="IPR036909">
    <property type="entry name" value="Cyt_c-like_dom_sf"/>
</dbReference>
<dbReference type="Proteomes" id="UP000003250">
    <property type="component" value="Unassembled WGS sequence"/>
</dbReference>
<dbReference type="InterPro" id="IPR009056">
    <property type="entry name" value="Cyt_c-like_dom"/>
</dbReference>
<keyword evidence="1 4" id="KW-0349">Heme</keyword>
<evidence type="ECO:0000256" key="3">
    <source>
        <dbReference type="ARBA" id="ARBA00023004"/>
    </source>
</evidence>
<dbReference type="GO" id="GO:0046872">
    <property type="term" value="F:metal ion binding"/>
    <property type="evidence" value="ECO:0007669"/>
    <property type="project" value="UniProtKB-KW"/>
</dbReference>
<evidence type="ECO:0000256" key="1">
    <source>
        <dbReference type="ARBA" id="ARBA00022617"/>
    </source>
</evidence>
<evidence type="ECO:0000256" key="4">
    <source>
        <dbReference type="PROSITE-ProRule" id="PRU00433"/>
    </source>
</evidence>
<keyword evidence="8" id="KW-1185">Reference proteome</keyword>
<dbReference type="EMBL" id="AHAM01000319">
    <property type="protein sequence ID" value="EHK52532.1"/>
    <property type="molecule type" value="Genomic_DNA"/>
</dbReference>
<keyword evidence="5" id="KW-0732">Signal</keyword>
<dbReference type="SUPFAM" id="SSF46626">
    <property type="entry name" value="Cytochrome c"/>
    <property type="match status" value="1"/>
</dbReference>
<organism evidence="7 8">
    <name type="scientific">Mesorhizobium alhagi CCNWXJ12-2</name>
    <dbReference type="NCBI Taxonomy" id="1107882"/>
    <lineage>
        <taxon>Bacteria</taxon>
        <taxon>Pseudomonadati</taxon>
        <taxon>Pseudomonadota</taxon>
        <taxon>Alphaproteobacteria</taxon>
        <taxon>Hyphomicrobiales</taxon>
        <taxon>Phyllobacteriaceae</taxon>
        <taxon>Allomesorhizobium</taxon>
    </lineage>
</organism>